<dbReference type="Proteomes" id="UP000215902">
    <property type="component" value="Unassembled WGS sequence"/>
</dbReference>
<evidence type="ECO:0008006" key="4">
    <source>
        <dbReference type="Google" id="ProtNLM"/>
    </source>
</evidence>
<comment type="caution">
    <text evidence="2">The sequence shown here is derived from an EMBL/GenBank/DDBJ whole genome shotgun (WGS) entry which is preliminary data.</text>
</comment>
<dbReference type="InterPro" id="IPR041966">
    <property type="entry name" value="LOTUS-like"/>
</dbReference>
<feature type="region of interest" description="Disordered" evidence="1">
    <location>
        <begin position="82"/>
        <end position="146"/>
    </location>
</feature>
<proteinExistence type="predicted"/>
<dbReference type="OrthoDB" id="10034606at2759"/>
<dbReference type="AlphaFoldDB" id="A0A267EIH5"/>
<keyword evidence="3" id="KW-1185">Reference proteome</keyword>
<reference evidence="2 3" key="1">
    <citation type="submission" date="2017-06" db="EMBL/GenBank/DDBJ databases">
        <title>A platform for efficient transgenesis in Macrostomum lignano, a flatworm model organism for stem cell research.</title>
        <authorList>
            <person name="Berezikov E."/>
        </authorList>
    </citation>
    <scope>NUCLEOTIDE SEQUENCE [LARGE SCALE GENOMIC DNA]</scope>
    <source>
        <strain evidence="2">DV1</strain>
        <tissue evidence="2">Whole organism</tissue>
    </source>
</reference>
<accession>A0A267EIH5</accession>
<feature type="non-terminal residue" evidence="2">
    <location>
        <position position="1"/>
    </location>
</feature>
<feature type="compositionally biased region" description="Low complexity" evidence="1">
    <location>
        <begin position="99"/>
        <end position="112"/>
    </location>
</feature>
<sequence length="218" mass="24872">PAAMTSNPLLRAVLLSAKNGVRLSELQSQYRALAGHELDLRGQSLQKFIQDCDEAYLRLVNGELVAFGRETEQTQHICSLIRRQKTTGGGGGRGHGGRRQQQQQQDQQQQKRYSAGQNRRFNREREENFQQDNHHRATGMQLPHRRYQHQRQQQAFDYRRTTVLSIVDENTTNGADRLVRLDHASGGGASLRVTISNNKNSVGRRAAFRRWPLAECDL</sequence>
<feature type="compositionally biased region" description="Basic and acidic residues" evidence="1">
    <location>
        <begin position="121"/>
        <end position="135"/>
    </location>
</feature>
<protein>
    <recommendedName>
        <fullName evidence="4">HTH OST-type domain-containing protein</fullName>
    </recommendedName>
</protein>
<evidence type="ECO:0000256" key="1">
    <source>
        <dbReference type="SAM" id="MobiDB-lite"/>
    </source>
</evidence>
<dbReference type="EMBL" id="NIVC01002051">
    <property type="protein sequence ID" value="PAA61276.1"/>
    <property type="molecule type" value="Genomic_DNA"/>
</dbReference>
<evidence type="ECO:0000313" key="2">
    <source>
        <dbReference type="EMBL" id="PAA61276.1"/>
    </source>
</evidence>
<dbReference type="Gene3D" id="3.30.420.610">
    <property type="entry name" value="LOTUS domain-like"/>
    <property type="match status" value="1"/>
</dbReference>
<organism evidence="2 3">
    <name type="scientific">Macrostomum lignano</name>
    <dbReference type="NCBI Taxonomy" id="282301"/>
    <lineage>
        <taxon>Eukaryota</taxon>
        <taxon>Metazoa</taxon>
        <taxon>Spiralia</taxon>
        <taxon>Lophotrochozoa</taxon>
        <taxon>Platyhelminthes</taxon>
        <taxon>Rhabditophora</taxon>
        <taxon>Macrostomorpha</taxon>
        <taxon>Macrostomida</taxon>
        <taxon>Macrostomidae</taxon>
        <taxon>Macrostomum</taxon>
    </lineage>
</organism>
<gene>
    <name evidence="2" type="ORF">BOX15_Mlig017850g1</name>
</gene>
<evidence type="ECO:0000313" key="3">
    <source>
        <dbReference type="Proteomes" id="UP000215902"/>
    </source>
</evidence>
<name>A0A267EIH5_9PLAT</name>